<dbReference type="InterPro" id="IPR037522">
    <property type="entry name" value="HD_GYP_dom"/>
</dbReference>
<dbReference type="Gene3D" id="1.10.3210.10">
    <property type="entry name" value="Hypothetical protein af1432"/>
    <property type="match status" value="1"/>
</dbReference>
<feature type="domain" description="HD-GYP" evidence="1">
    <location>
        <begin position="119"/>
        <end position="315"/>
    </location>
</feature>
<evidence type="ECO:0000313" key="2">
    <source>
        <dbReference type="EMBL" id="MBE4907926.1"/>
    </source>
</evidence>
<proteinExistence type="predicted"/>
<comment type="caution">
    <text evidence="2">The sequence shown here is derived from an EMBL/GenBank/DDBJ whole genome shotgun (WGS) entry which is preliminary data.</text>
</comment>
<dbReference type="PROSITE" id="PS51832">
    <property type="entry name" value="HD_GYP"/>
    <property type="match status" value="1"/>
</dbReference>
<dbReference type="PANTHER" id="PTHR43155">
    <property type="entry name" value="CYCLIC DI-GMP PHOSPHODIESTERASE PA4108-RELATED"/>
    <property type="match status" value="1"/>
</dbReference>
<protein>
    <submittedName>
        <fullName evidence="2">HD-GYP domain-containing protein</fullName>
    </submittedName>
</protein>
<reference evidence="2 3" key="1">
    <citation type="submission" date="2020-10" db="EMBL/GenBank/DDBJ databases">
        <title>Bacillus sp. HD4P25, an endophyte from a halophyte.</title>
        <authorList>
            <person name="Sun J.-Q."/>
        </authorList>
    </citation>
    <scope>NUCLEOTIDE SEQUENCE [LARGE SCALE GENOMIC DNA]</scope>
    <source>
        <strain evidence="2 3">YIM 93174</strain>
    </source>
</reference>
<evidence type="ECO:0000313" key="3">
    <source>
        <dbReference type="Proteomes" id="UP001516662"/>
    </source>
</evidence>
<name>A0ABR9QHG8_9BACI</name>
<evidence type="ECO:0000259" key="1">
    <source>
        <dbReference type="PROSITE" id="PS51832"/>
    </source>
</evidence>
<gene>
    <name evidence="2" type="ORF">IMZ08_07660</name>
</gene>
<accession>A0ABR9QHG8</accession>
<dbReference type="RefSeq" id="WP_193535391.1">
    <property type="nucleotide sequence ID" value="NZ_JADCLJ010000018.1"/>
</dbReference>
<dbReference type="PANTHER" id="PTHR43155:SF2">
    <property type="entry name" value="CYCLIC DI-GMP PHOSPHODIESTERASE PA4108"/>
    <property type="match status" value="1"/>
</dbReference>
<sequence>MRVSTNQLQTGCILTKDILSLTNKPIVPKKTVLTDDHIDVIKAFLVKDIYVDSMLVNGEPFRPTEVLDEEEITETVEVESTTGQYLKTVQEYKKLFSNWQAGAQIDIAKVRNIIIPLFERMIDYPKDILQLHHYATKDDYLSHHSVVVGLLSGLIGKKLNYDKGECIQLMLAGLLSDCGMSKIDPRILSKKSSLTSSEYSEVKNHPLHSYRMLEKIPVLKESVKLAVFQHHERVDGSGYMLGVTGEKLHPFGKIVAVADIFNAMISERPYSGKQAPFKVLEQIIQDSFGKFDLKTVQALTSIVANLTIGTNVRLSSGQIGEVVFVETKSPTRPMVKLTQTSEFIQLDKNREIYIEEIL</sequence>
<dbReference type="InterPro" id="IPR003607">
    <property type="entry name" value="HD/PDEase_dom"/>
</dbReference>
<dbReference type="CDD" id="cd00077">
    <property type="entry name" value="HDc"/>
    <property type="match status" value="1"/>
</dbReference>
<organism evidence="2 3">
    <name type="scientific">Litchfieldia luteola</name>
    <dbReference type="NCBI Taxonomy" id="682179"/>
    <lineage>
        <taxon>Bacteria</taxon>
        <taxon>Bacillati</taxon>
        <taxon>Bacillota</taxon>
        <taxon>Bacilli</taxon>
        <taxon>Bacillales</taxon>
        <taxon>Bacillaceae</taxon>
        <taxon>Litchfieldia</taxon>
    </lineage>
</organism>
<dbReference type="EMBL" id="JADCLJ010000018">
    <property type="protein sequence ID" value="MBE4907926.1"/>
    <property type="molecule type" value="Genomic_DNA"/>
</dbReference>
<dbReference type="SUPFAM" id="SSF109604">
    <property type="entry name" value="HD-domain/PDEase-like"/>
    <property type="match status" value="1"/>
</dbReference>
<keyword evidence="3" id="KW-1185">Reference proteome</keyword>
<dbReference type="Proteomes" id="UP001516662">
    <property type="component" value="Unassembled WGS sequence"/>
</dbReference>
<dbReference type="Pfam" id="PF13487">
    <property type="entry name" value="HD_5"/>
    <property type="match status" value="1"/>
</dbReference>